<proteinExistence type="predicted"/>
<protein>
    <submittedName>
        <fullName evidence="1">Uncharacterized protein</fullName>
    </submittedName>
</protein>
<accession>A0AAE0ZT03</accession>
<evidence type="ECO:0000313" key="1">
    <source>
        <dbReference type="EMBL" id="KAK3774416.1"/>
    </source>
</evidence>
<name>A0AAE0ZT03_9GAST</name>
<organism evidence="1 2">
    <name type="scientific">Elysia crispata</name>
    <name type="common">lettuce slug</name>
    <dbReference type="NCBI Taxonomy" id="231223"/>
    <lineage>
        <taxon>Eukaryota</taxon>
        <taxon>Metazoa</taxon>
        <taxon>Spiralia</taxon>
        <taxon>Lophotrochozoa</taxon>
        <taxon>Mollusca</taxon>
        <taxon>Gastropoda</taxon>
        <taxon>Heterobranchia</taxon>
        <taxon>Euthyneura</taxon>
        <taxon>Panpulmonata</taxon>
        <taxon>Sacoglossa</taxon>
        <taxon>Placobranchoidea</taxon>
        <taxon>Plakobranchidae</taxon>
        <taxon>Elysia</taxon>
    </lineage>
</organism>
<reference evidence="1" key="1">
    <citation type="journal article" date="2023" name="G3 (Bethesda)">
        <title>A reference genome for the long-term kleptoplast-retaining sea slug Elysia crispata morphotype clarki.</title>
        <authorList>
            <person name="Eastman K.E."/>
            <person name="Pendleton A.L."/>
            <person name="Shaikh M.A."/>
            <person name="Suttiyut T."/>
            <person name="Ogas R."/>
            <person name="Tomko P."/>
            <person name="Gavelis G."/>
            <person name="Widhalm J.R."/>
            <person name="Wisecaver J.H."/>
        </authorList>
    </citation>
    <scope>NUCLEOTIDE SEQUENCE</scope>
    <source>
        <strain evidence="1">ECLA1</strain>
    </source>
</reference>
<keyword evidence="2" id="KW-1185">Reference proteome</keyword>
<comment type="caution">
    <text evidence="1">The sequence shown here is derived from an EMBL/GenBank/DDBJ whole genome shotgun (WGS) entry which is preliminary data.</text>
</comment>
<dbReference type="EMBL" id="JAWDGP010003417">
    <property type="protein sequence ID" value="KAK3774416.1"/>
    <property type="molecule type" value="Genomic_DNA"/>
</dbReference>
<evidence type="ECO:0000313" key="2">
    <source>
        <dbReference type="Proteomes" id="UP001283361"/>
    </source>
</evidence>
<gene>
    <name evidence="1" type="ORF">RRG08_003308</name>
</gene>
<sequence>MGSLNSEGSPGVKSQSQDDFTTFVGKGLLPTPFVEKGFSRYPCGRNFATLVEGGFANSLWKELQAIS</sequence>
<dbReference type="Proteomes" id="UP001283361">
    <property type="component" value="Unassembled WGS sequence"/>
</dbReference>
<dbReference type="AlphaFoldDB" id="A0AAE0ZT03"/>